<dbReference type="GO" id="GO:0007020">
    <property type="term" value="P:microtubule nucleation"/>
    <property type="evidence" value="ECO:0007669"/>
    <property type="project" value="InterPro"/>
</dbReference>
<comment type="similarity">
    <text evidence="2 6">Belongs to the TUBGCP family.</text>
</comment>
<dbReference type="GO" id="GO:0000278">
    <property type="term" value="P:mitotic cell cycle"/>
    <property type="evidence" value="ECO:0007669"/>
    <property type="project" value="TreeGrafter"/>
</dbReference>
<protein>
    <recommendedName>
        <fullName evidence="6">Spindle pole body component</fullName>
    </recommendedName>
</protein>
<dbReference type="GO" id="GO:0031122">
    <property type="term" value="P:cytoplasmic microtubule organization"/>
    <property type="evidence" value="ECO:0007669"/>
    <property type="project" value="TreeGrafter"/>
</dbReference>
<feature type="domain" description="Gamma tubulin complex component C-terminal" evidence="8">
    <location>
        <begin position="305"/>
        <end position="778"/>
    </location>
</feature>
<evidence type="ECO:0000259" key="9">
    <source>
        <dbReference type="Pfam" id="PF17681"/>
    </source>
</evidence>
<dbReference type="GO" id="GO:0044732">
    <property type="term" value="C:mitotic spindle pole body"/>
    <property type="evidence" value="ECO:0007669"/>
    <property type="project" value="TreeGrafter"/>
</dbReference>
<evidence type="ECO:0000256" key="1">
    <source>
        <dbReference type="ARBA" id="ARBA00004267"/>
    </source>
</evidence>
<dbReference type="InterPro" id="IPR040457">
    <property type="entry name" value="GCP_C"/>
</dbReference>
<dbReference type="EMBL" id="DF977446">
    <property type="protein sequence ID" value="GAP82890.1"/>
    <property type="molecule type" value="Genomic_DNA"/>
</dbReference>
<comment type="subcellular location">
    <subcellularLocation>
        <location evidence="1 6">Cytoplasm</location>
        <location evidence="1 6">Cytoskeleton</location>
        <location evidence="1 6">Microtubule organizing center</location>
    </subcellularLocation>
</comment>
<keyword evidence="3 6" id="KW-0963">Cytoplasm</keyword>
<dbReference type="GO" id="GO:0043015">
    <property type="term" value="F:gamma-tubulin binding"/>
    <property type="evidence" value="ECO:0007669"/>
    <property type="project" value="InterPro"/>
</dbReference>
<gene>
    <name evidence="10" type="ORF">SAMD00023353_0104220</name>
</gene>
<dbReference type="STRING" id="77044.A0A1S7UI63"/>
<keyword evidence="4 6" id="KW-0493">Microtubule</keyword>
<evidence type="ECO:0000256" key="3">
    <source>
        <dbReference type="ARBA" id="ARBA00022490"/>
    </source>
</evidence>
<dbReference type="Gene3D" id="1.20.120.1900">
    <property type="entry name" value="Gamma-tubulin complex, C-terminal domain"/>
    <property type="match status" value="1"/>
</dbReference>
<dbReference type="PANTHER" id="PTHR19302:SF27">
    <property type="entry name" value="GAMMA-TUBULIN COMPLEX COMPONENT 4"/>
    <property type="match status" value="1"/>
</dbReference>
<feature type="domain" description="Gamma tubulin complex component protein N-terminal" evidence="9">
    <location>
        <begin position="2"/>
        <end position="294"/>
    </location>
</feature>
<dbReference type="Pfam" id="PF17681">
    <property type="entry name" value="GCP_N_terminal"/>
    <property type="match status" value="1"/>
</dbReference>
<dbReference type="GO" id="GO:0051225">
    <property type="term" value="P:spindle assembly"/>
    <property type="evidence" value="ECO:0007669"/>
    <property type="project" value="TreeGrafter"/>
</dbReference>
<evidence type="ECO:0000313" key="11">
    <source>
        <dbReference type="Proteomes" id="UP000054516"/>
    </source>
</evidence>
<dbReference type="AlphaFoldDB" id="A0A1S7UI63"/>
<feature type="region of interest" description="Disordered" evidence="7">
    <location>
        <begin position="732"/>
        <end position="758"/>
    </location>
</feature>
<evidence type="ECO:0000259" key="8">
    <source>
        <dbReference type="Pfam" id="PF04130"/>
    </source>
</evidence>
<reference evidence="10" key="1">
    <citation type="submission" date="2016-03" db="EMBL/GenBank/DDBJ databases">
        <title>Draft genome sequence of Rosellinia necatrix.</title>
        <authorList>
            <person name="Kanematsu S."/>
        </authorList>
    </citation>
    <scope>NUCLEOTIDE SEQUENCE [LARGE SCALE GENOMIC DNA]</scope>
    <source>
        <strain evidence="10">W97</strain>
    </source>
</reference>
<dbReference type="OrthoDB" id="78652at2759"/>
<dbReference type="Pfam" id="PF04130">
    <property type="entry name" value="GCP_C_terminal"/>
    <property type="match status" value="1"/>
</dbReference>
<sequence length="800" mass="88156">MLHEILLSLSGHPSPLLRNDHSGPDASSLISPPERRLLDTAAHLSHLHCKLREQTAHISGNHPSAICRAVATAIAAIHLAAFQRKILEVEDSILRKDAALVGAYNIVPLTAVVGQFSGWTRRLEWLWELIEFMTADKGREDRLPCRAAKLIDRLRDELQTGYADVAETARSLLQVAETSWLKQVSAWILYGRRPTFGEYDFFIREDEGEEHGYKIDHDLLPRFVTSSTAASMLFIGVSINRARSRAGTDPDASGLGHLAAQHQALSQLSSPLNSTMFSRAVTGVRYTLSRTTLQKLLPLVKVLEILKVLREFFLIGRGEFAIALTQQADEKIRSRWRRADNLAYEKKNALGTVVVKEGEVAAVLARTWAFLASMQSQHADEDDSLELARDLLLLHVSKSVEAVTPAKGLNRASDKTLDAIVPTPFRNLLFSAPVTLTMQIQSPLDLFLAHSDLQIYTAINSYLLSIRRAHLRLTDLWKITSLRRHHPPPPRAPYGNTKGGIAKTRLLRGRWSLRSSIMRGTWSTSSAAIFFLGETEAYLQVEVVEGLWSHFHGWVTGTTVEPARGSEHPARPPPLTTSTTTRPSAMPESSNDPGNDESPTTHRKAAAATTAPSHPNHDPQTLSAAHRQYLAALTRRLLLTQPAFTEPLYDLLIQTDHLVALVHRLHAAWAAADLEADEGVVDAFADPQAEERDVRAQLRAVERRVKEGVEAVVDALRALSLDAAFAAEMEGEEHGAAAEDLEEPGGDDDHGDAAGRYRPRRVGGIDRLLMKLDFGGWFGPVDDVGRDARGGAGGGDEYFS</sequence>
<accession>A0A1S7UI63</accession>
<feature type="region of interest" description="Disordered" evidence="7">
    <location>
        <begin position="560"/>
        <end position="621"/>
    </location>
</feature>
<name>A0A1S7UI63_ROSNE</name>
<proteinExistence type="inferred from homology"/>
<dbReference type="GO" id="GO:0000922">
    <property type="term" value="C:spindle pole"/>
    <property type="evidence" value="ECO:0007669"/>
    <property type="project" value="InterPro"/>
</dbReference>
<dbReference type="GO" id="GO:0005874">
    <property type="term" value="C:microtubule"/>
    <property type="evidence" value="ECO:0007669"/>
    <property type="project" value="UniProtKB-KW"/>
</dbReference>
<evidence type="ECO:0000313" key="10">
    <source>
        <dbReference type="EMBL" id="GAP82890.1"/>
    </source>
</evidence>
<dbReference type="GO" id="GO:0051321">
    <property type="term" value="P:meiotic cell cycle"/>
    <property type="evidence" value="ECO:0007669"/>
    <property type="project" value="TreeGrafter"/>
</dbReference>
<dbReference type="PANTHER" id="PTHR19302">
    <property type="entry name" value="GAMMA TUBULIN COMPLEX PROTEIN"/>
    <property type="match status" value="1"/>
</dbReference>
<dbReference type="InterPro" id="IPR042241">
    <property type="entry name" value="GCP_C_sf"/>
</dbReference>
<organism evidence="10">
    <name type="scientific">Rosellinia necatrix</name>
    <name type="common">White root-rot fungus</name>
    <dbReference type="NCBI Taxonomy" id="77044"/>
    <lineage>
        <taxon>Eukaryota</taxon>
        <taxon>Fungi</taxon>
        <taxon>Dikarya</taxon>
        <taxon>Ascomycota</taxon>
        <taxon>Pezizomycotina</taxon>
        <taxon>Sordariomycetes</taxon>
        <taxon>Xylariomycetidae</taxon>
        <taxon>Xylariales</taxon>
        <taxon>Xylariaceae</taxon>
        <taxon>Rosellinia</taxon>
    </lineage>
</organism>
<dbReference type="OMA" id="QLSMWLL"/>
<evidence type="ECO:0000256" key="2">
    <source>
        <dbReference type="ARBA" id="ARBA00010337"/>
    </source>
</evidence>
<keyword evidence="11" id="KW-1185">Reference proteome</keyword>
<evidence type="ECO:0000256" key="6">
    <source>
        <dbReference type="RuleBase" id="RU363050"/>
    </source>
</evidence>
<feature type="compositionally biased region" description="Low complexity" evidence="7">
    <location>
        <begin position="576"/>
        <end position="585"/>
    </location>
</feature>
<dbReference type="InterPro" id="IPR041470">
    <property type="entry name" value="GCP_N"/>
</dbReference>
<keyword evidence="5 6" id="KW-0206">Cytoskeleton</keyword>
<dbReference type="GO" id="GO:0000930">
    <property type="term" value="C:gamma-tubulin complex"/>
    <property type="evidence" value="ECO:0007669"/>
    <property type="project" value="UniProtKB-ARBA"/>
</dbReference>
<dbReference type="InterPro" id="IPR007259">
    <property type="entry name" value="GCP"/>
</dbReference>
<dbReference type="GO" id="GO:0051011">
    <property type="term" value="F:microtubule minus-end binding"/>
    <property type="evidence" value="ECO:0007669"/>
    <property type="project" value="TreeGrafter"/>
</dbReference>
<dbReference type="Proteomes" id="UP000054516">
    <property type="component" value="Unassembled WGS sequence"/>
</dbReference>
<evidence type="ECO:0000256" key="4">
    <source>
        <dbReference type="ARBA" id="ARBA00022701"/>
    </source>
</evidence>
<evidence type="ECO:0000256" key="5">
    <source>
        <dbReference type="ARBA" id="ARBA00023212"/>
    </source>
</evidence>
<evidence type="ECO:0000256" key="7">
    <source>
        <dbReference type="SAM" id="MobiDB-lite"/>
    </source>
</evidence>